<dbReference type="PANTHER" id="PTHR32125:SF4">
    <property type="entry name" value="2-C-METHYL-D-ERYTHRITOL 4-PHOSPHATE CYTIDYLYLTRANSFERASE, CHLOROPLASTIC"/>
    <property type="match status" value="1"/>
</dbReference>
<dbReference type="OrthoDB" id="9806837at2"/>
<dbReference type="Gene3D" id="3.90.550.10">
    <property type="entry name" value="Spore Coat Polysaccharide Biosynthesis Protein SpsA, Chain A"/>
    <property type="match status" value="1"/>
</dbReference>
<feature type="site" description="Positions MEP for the nucleophilic attack" evidence="7">
    <location>
        <position position="210"/>
    </location>
</feature>
<dbReference type="InterPro" id="IPR001228">
    <property type="entry name" value="IspD"/>
</dbReference>
<dbReference type="InterPro" id="IPR018294">
    <property type="entry name" value="ISPD_synthase_CS"/>
</dbReference>
<dbReference type="FunFam" id="3.90.550.10:FF:000003">
    <property type="entry name" value="2-C-methyl-D-erythritol 4-phosphate cytidylyltransferase"/>
    <property type="match status" value="1"/>
</dbReference>
<reference evidence="8 9" key="1">
    <citation type="submission" date="2019-03" db="EMBL/GenBank/DDBJ databases">
        <title>Genomic Encyclopedia of Type Strains, Phase IV (KMG-IV): sequencing the most valuable type-strain genomes for metagenomic binning, comparative biology and taxonomic classification.</title>
        <authorList>
            <person name="Goeker M."/>
        </authorList>
    </citation>
    <scope>NUCLEOTIDE SEQUENCE [LARGE SCALE GENOMIC DNA]</scope>
    <source>
        <strain evidence="8 9">DSM 18577</strain>
    </source>
</reference>
<dbReference type="AlphaFoldDB" id="A0A4R1J9U7"/>
<evidence type="ECO:0000256" key="4">
    <source>
        <dbReference type="ARBA" id="ARBA00022679"/>
    </source>
</evidence>
<evidence type="ECO:0000256" key="7">
    <source>
        <dbReference type="HAMAP-Rule" id="MF_00108"/>
    </source>
</evidence>
<dbReference type="Proteomes" id="UP000295565">
    <property type="component" value="Unassembled WGS sequence"/>
</dbReference>
<dbReference type="Pfam" id="PF01128">
    <property type="entry name" value="IspD"/>
    <property type="match status" value="1"/>
</dbReference>
<dbReference type="PANTHER" id="PTHR32125">
    <property type="entry name" value="2-C-METHYL-D-ERYTHRITOL 4-PHOSPHATE CYTIDYLYLTRANSFERASE, CHLOROPLASTIC"/>
    <property type="match status" value="1"/>
</dbReference>
<accession>A0A4R1J9U7</accession>
<comment type="catalytic activity">
    <reaction evidence="1 7">
        <text>2-C-methyl-D-erythritol 4-phosphate + CTP + H(+) = 4-CDP-2-C-methyl-D-erythritol + diphosphate</text>
        <dbReference type="Rhea" id="RHEA:13429"/>
        <dbReference type="ChEBI" id="CHEBI:15378"/>
        <dbReference type="ChEBI" id="CHEBI:33019"/>
        <dbReference type="ChEBI" id="CHEBI:37563"/>
        <dbReference type="ChEBI" id="CHEBI:57823"/>
        <dbReference type="ChEBI" id="CHEBI:58262"/>
        <dbReference type="EC" id="2.7.7.60"/>
    </reaction>
</comment>
<sequence>MNKPLSFTAVIPAAGIGQRMACDYPKQYLPINGQAMLSHSARLFIEHPAIERVVIALHPQDHWFAGLQIANHSKISTVIGGEQRVDSVLAALDVIDSTHWVLVHDAARPCLVKDDLDKLIARAELNQCAILASPVRDTMKCAMANHVIDHTVDRSRLWHAMTPQSFPCDKLRRVLRDALIGGVNVTDEASAMEWAGETVHLVVGRQDNLKVTHPEDLALAEFILARQKR</sequence>
<feature type="site" description="Positions MEP for the nucleophilic attack" evidence="7">
    <location>
        <position position="154"/>
    </location>
</feature>
<feature type="site" description="Transition state stabilizer" evidence="7">
    <location>
        <position position="19"/>
    </location>
</feature>
<name>A0A4R1J9U7_9GAMM</name>
<proteinExistence type="inferred from homology"/>
<gene>
    <name evidence="7" type="primary">ispD</name>
    <name evidence="8" type="ORF">EV690_2906</name>
</gene>
<keyword evidence="9" id="KW-1185">Reference proteome</keyword>
<dbReference type="NCBIfam" id="TIGR00453">
    <property type="entry name" value="ispD"/>
    <property type="match status" value="1"/>
</dbReference>
<keyword evidence="6 7" id="KW-0414">Isoprene biosynthesis</keyword>
<dbReference type="InterPro" id="IPR029044">
    <property type="entry name" value="Nucleotide-diphossugar_trans"/>
</dbReference>
<evidence type="ECO:0000313" key="9">
    <source>
        <dbReference type="Proteomes" id="UP000295565"/>
    </source>
</evidence>
<dbReference type="RefSeq" id="WP_131913661.1">
    <property type="nucleotide sequence ID" value="NZ_OU594967.1"/>
</dbReference>
<dbReference type="PROSITE" id="PS01295">
    <property type="entry name" value="ISPD"/>
    <property type="match status" value="1"/>
</dbReference>
<dbReference type="CDD" id="cd02516">
    <property type="entry name" value="CDP-ME_synthetase"/>
    <property type="match status" value="1"/>
</dbReference>
<evidence type="ECO:0000313" key="8">
    <source>
        <dbReference type="EMBL" id="TCK47204.1"/>
    </source>
</evidence>
<dbReference type="GO" id="GO:0019288">
    <property type="term" value="P:isopentenyl diphosphate biosynthetic process, methylerythritol 4-phosphate pathway"/>
    <property type="evidence" value="ECO:0007669"/>
    <property type="project" value="UniProtKB-UniRule"/>
</dbReference>
<organism evidence="8 9">
    <name type="scientific">Celerinatantimonas diazotrophica</name>
    <dbReference type="NCBI Taxonomy" id="412034"/>
    <lineage>
        <taxon>Bacteria</taxon>
        <taxon>Pseudomonadati</taxon>
        <taxon>Pseudomonadota</taxon>
        <taxon>Gammaproteobacteria</taxon>
        <taxon>Celerinatantimonadaceae</taxon>
        <taxon>Celerinatantimonas</taxon>
    </lineage>
</organism>
<comment type="function">
    <text evidence="7">Catalyzes the formation of 4-diphosphocytidyl-2-C-methyl-D-erythritol from CTP and 2-C-methyl-D-erythritol 4-phosphate (MEP).</text>
</comment>
<feature type="site" description="Transition state stabilizer" evidence="7">
    <location>
        <position position="26"/>
    </location>
</feature>
<dbReference type="SUPFAM" id="SSF53448">
    <property type="entry name" value="Nucleotide-diphospho-sugar transferases"/>
    <property type="match status" value="1"/>
</dbReference>
<comment type="similarity">
    <text evidence="3 7">Belongs to the IspD/TarI cytidylyltransferase family. IspD subfamily.</text>
</comment>
<dbReference type="GO" id="GO:0050518">
    <property type="term" value="F:2-C-methyl-D-erythritol 4-phosphate cytidylyltransferase activity"/>
    <property type="evidence" value="ECO:0007669"/>
    <property type="project" value="UniProtKB-UniRule"/>
</dbReference>
<dbReference type="HAMAP" id="MF_00108">
    <property type="entry name" value="IspD"/>
    <property type="match status" value="1"/>
</dbReference>
<dbReference type="InterPro" id="IPR034683">
    <property type="entry name" value="IspD/TarI"/>
</dbReference>
<comment type="caution">
    <text evidence="8">The sequence shown here is derived from an EMBL/GenBank/DDBJ whole genome shotgun (WGS) entry which is preliminary data.</text>
</comment>
<protein>
    <recommendedName>
        <fullName evidence="7">2-C-methyl-D-erythritol 4-phosphate cytidylyltransferase</fullName>
        <ecNumber evidence="7">2.7.7.60</ecNumber>
    </recommendedName>
    <alternativeName>
        <fullName evidence="7">4-diphosphocytidyl-2C-methyl-D-erythritol synthase</fullName>
    </alternativeName>
    <alternativeName>
        <fullName evidence="7">MEP cytidylyltransferase</fullName>
        <shortName evidence="7">MCT</shortName>
    </alternativeName>
</protein>
<dbReference type="UniPathway" id="UPA00056">
    <property type="reaction ID" value="UER00093"/>
</dbReference>
<dbReference type="EMBL" id="SMGD01000015">
    <property type="protein sequence ID" value="TCK47204.1"/>
    <property type="molecule type" value="Genomic_DNA"/>
</dbReference>
<evidence type="ECO:0000256" key="5">
    <source>
        <dbReference type="ARBA" id="ARBA00022695"/>
    </source>
</evidence>
<dbReference type="EC" id="2.7.7.60" evidence="7"/>
<keyword evidence="5 7" id="KW-0548">Nucleotidyltransferase</keyword>
<evidence type="ECO:0000256" key="1">
    <source>
        <dbReference type="ARBA" id="ARBA00001282"/>
    </source>
</evidence>
<evidence type="ECO:0000256" key="3">
    <source>
        <dbReference type="ARBA" id="ARBA00009789"/>
    </source>
</evidence>
<dbReference type="InterPro" id="IPR050088">
    <property type="entry name" value="IspD/TarI_cytidylyltransf_bact"/>
</dbReference>
<evidence type="ECO:0000256" key="2">
    <source>
        <dbReference type="ARBA" id="ARBA00004787"/>
    </source>
</evidence>
<comment type="pathway">
    <text evidence="2 7">Isoprenoid biosynthesis; isopentenyl diphosphate biosynthesis via DXP pathway; isopentenyl diphosphate from 1-deoxy-D-xylulose 5-phosphate: step 2/6.</text>
</comment>
<evidence type="ECO:0000256" key="6">
    <source>
        <dbReference type="ARBA" id="ARBA00023229"/>
    </source>
</evidence>
<keyword evidence="4 7" id="KW-0808">Transferase</keyword>